<proteinExistence type="predicted"/>
<dbReference type="InterPro" id="IPR017981">
    <property type="entry name" value="GPCR_2-like_7TM"/>
</dbReference>
<dbReference type="GO" id="GO:0008528">
    <property type="term" value="F:G protein-coupled peptide receptor activity"/>
    <property type="evidence" value="ECO:0007669"/>
    <property type="project" value="TreeGrafter"/>
</dbReference>
<dbReference type="OrthoDB" id="5967113at2759"/>
<evidence type="ECO:0000256" key="2">
    <source>
        <dbReference type="ARBA" id="ARBA00022692"/>
    </source>
</evidence>
<feature type="transmembrane region" description="Helical" evidence="5">
    <location>
        <begin position="136"/>
        <end position="154"/>
    </location>
</feature>
<dbReference type="Proteomes" id="UP000314294">
    <property type="component" value="Unassembled WGS sequence"/>
</dbReference>
<dbReference type="GO" id="GO:0017046">
    <property type="term" value="F:peptide hormone binding"/>
    <property type="evidence" value="ECO:0007669"/>
    <property type="project" value="TreeGrafter"/>
</dbReference>
<evidence type="ECO:0000313" key="8">
    <source>
        <dbReference type="Proteomes" id="UP000314294"/>
    </source>
</evidence>
<dbReference type="PROSITE" id="PS50261">
    <property type="entry name" value="G_PROTEIN_RECEP_F2_4"/>
    <property type="match status" value="1"/>
</dbReference>
<evidence type="ECO:0000256" key="4">
    <source>
        <dbReference type="ARBA" id="ARBA00023136"/>
    </source>
</evidence>
<dbReference type="AlphaFoldDB" id="A0A4Z2F2K0"/>
<dbReference type="Pfam" id="PF00002">
    <property type="entry name" value="7tm_2"/>
    <property type="match status" value="1"/>
</dbReference>
<dbReference type="PANTHER" id="PTHR45620">
    <property type="entry name" value="PDF RECEPTOR-LIKE PROTEIN-RELATED"/>
    <property type="match status" value="1"/>
</dbReference>
<keyword evidence="7" id="KW-0675">Receptor</keyword>
<accession>A0A4Z2F2K0</accession>
<dbReference type="PROSITE" id="PS00650">
    <property type="entry name" value="G_PROTEIN_RECEP_F2_2"/>
    <property type="match status" value="1"/>
</dbReference>
<sequence length="197" mass="22640">MFMTSCKSAVAFFQFSILANYFWLLVEGMYLQTLLALTFVFQKKYFWWYILIGWDEQNCTSVTALFISFRLVVRLRCWDDTDVAFIWWIIKAPITASLLVNFLIFVNVIRILVQKLRSPGVGGNDASHFKRLAKSTLLLIPLFGMHYMVFALLPENTGAEARIFIELGLGSFQGFVVALLYCFLNGEVSTYFIVFVG</sequence>
<dbReference type="InterPro" id="IPR000832">
    <property type="entry name" value="GPCR_2_secretin-like"/>
</dbReference>
<keyword evidence="8" id="KW-1185">Reference proteome</keyword>
<dbReference type="PRINTS" id="PR00249">
    <property type="entry name" value="GPCRSECRETIN"/>
</dbReference>
<dbReference type="InterPro" id="IPR017983">
    <property type="entry name" value="GPCR_2_secretin-like_CS"/>
</dbReference>
<evidence type="ECO:0000256" key="5">
    <source>
        <dbReference type="SAM" id="Phobius"/>
    </source>
</evidence>
<evidence type="ECO:0000256" key="3">
    <source>
        <dbReference type="ARBA" id="ARBA00022989"/>
    </source>
</evidence>
<feature type="transmembrane region" description="Helical" evidence="5">
    <location>
        <begin position="174"/>
        <end position="196"/>
    </location>
</feature>
<dbReference type="Gene3D" id="1.20.1070.10">
    <property type="entry name" value="Rhodopsin 7-helix transmembrane proteins"/>
    <property type="match status" value="1"/>
</dbReference>
<reference evidence="7 8" key="1">
    <citation type="submission" date="2019-03" db="EMBL/GenBank/DDBJ databases">
        <title>First draft genome of Liparis tanakae, snailfish: a comprehensive survey of snailfish specific genes.</title>
        <authorList>
            <person name="Kim W."/>
            <person name="Song I."/>
            <person name="Jeong J.-H."/>
            <person name="Kim D."/>
            <person name="Kim S."/>
            <person name="Ryu S."/>
            <person name="Song J.Y."/>
            <person name="Lee S.K."/>
        </authorList>
    </citation>
    <scope>NUCLEOTIDE SEQUENCE [LARGE SCALE GENOMIC DNA]</scope>
    <source>
        <tissue evidence="7">Muscle</tissue>
    </source>
</reference>
<dbReference type="PANTHER" id="PTHR45620:SF6">
    <property type="entry name" value="GROWTH HORMONE-RELEASING HORMONE-LIKE PEPTIDE RECEPTOR"/>
    <property type="match status" value="1"/>
</dbReference>
<protein>
    <submittedName>
        <fullName evidence="7">Vasoactive intestinal polypeptide receptor 1</fullName>
    </submittedName>
</protein>
<comment type="caution">
    <text evidence="7">The sequence shown here is derived from an EMBL/GenBank/DDBJ whole genome shotgun (WGS) entry which is preliminary data.</text>
</comment>
<keyword evidence="4 5" id="KW-0472">Membrane</keyword>
<feature type="transmembrane region" description="Helical" evidence="5">
    <location>
        <begin position="85"/>
        <end position="109"/>
    </location>
</feature>
<evidence type="ECO:0000313" key="7">
    <source>
        <dbReference type="EMBL" id="TNN34904.1"/>
    </source>
</evidence>
<comment type="subcellular location">
    <subcellularLocation>
        <location evidence="1">Membrane</location>
        <topology evidence="1">Multi-pass membrane protein</topology>
    </subcellularLocation>
</comment>
<dbReference type="GO" id="GO:0007166">
    <property type="term" value="P:cell surface receptor signaling pathway"/>
    <property type="evidence" value="ECO:0007669"/>
    <property type="project" value="InterPro"/>
</dbReference>
<evidence type="ECO:0000256" key="1">
    <source>
        <dbReference type="ARBA" id="ARBA00004141"/>
    </source>
</evidence>
<keyword evidence="2 5" id="KW-0812">Transmembrane</keyword>
<feature type="domain" description="G-protein coupled receptors family 2 profile 2" evidence="6">
    <location>
        <begin position="1"/>
        <end position="185"/>
    </location>
</feature>
<gene>
    <name evidence="7" type="primary">Vipr1_2</name>
    <name evidence="7" type="ORF">EYF80_054928</name>
</gene>
<dbReference type="GO" id="GO:0005886">
    <property type="term" value="C:plasma membrane"/>
    <property type="evidence" value="ECO:0007669"/>
    <property type="project" value="TreeGrafter"/>
</dbReference>
<feature type="transmembrane region" description="Helical" evidence="5">
    <location>
        <begin position="20"/>
        <end position="41"/>
    </location>
</feature>
<name>A0A4Z2F2K0_9TELE</name>
<dbReference type="EMBL" id="SRLO01001868">
    <property type="protein sequence ID" value="TNN34904.1"/>
    <property type="molecule type" value="Genomic_DNA"/>
</dbReference>
<evidence type="ECO:0000259" key="6">
    <source>
        <dbReference type="PROSITE" id="PS50261"/>
    </source>
</evidence>
<keyword evidence="3 5" id="KW-1133">Transmembrane helix</keyword>
<dbReference type="GO" id="GO:0007188">
    <property type="term" value="P:adenylate cyclase-modulating G protein-coupled receptor signaling pathway"/>
    <property type="evidence" value="ECO:0007669"/>
    <property type="project" value="TreeGrafter"/>
</dbReference>
<dbReference type="InterPro" id="IPR050332">
    <property type="entry name" value="GPCR_2"/>
</dbReference>
<organism evidence="7 8">
    <name type="scientific">Liparis tanakae</name>
    <name type="common">Tanaka's snailfish</name>
    <dbReference type="NCBI Taxonomy" id="230148"/>
    <lineage>
        <taxon>Eukaryota</taxon>
        <taxon>Metazoa</taxon>
        <taxon>Chordata</taxon>
        <taxon>Craniata</taxon>
        <taxon>Vertebrata</taxon>
        <taxon>Euteleostomi</taxon>
        <taxon>Actinopterygii</taxon>
        <taxon>Neopterygii</taxon>
        <taxon>Teleostei</taxon>
        <taxon>Neoteleostei</taxon>
        <taxon>Acanthomorphata</taxon>
        <taxon>Eupercaria</taxon>
        <taxon>Perciformes</taxon>
        <taxon>Cottioidei</taxon>
        <taxon>Cottales</taxon>
        <taxon>Liparidae</taxon>
        <taxon>Liparis</taxon>
    </lineage>
</organism>